<accession>D8PYM1</accession>
<sequence length="326" mass="35988">MDAIDNQKKAKSIIDAFLAKHHQTEVLPAGSFNVIDDLDKHDIRIKPEDNGNKTTYRLFTEGDVDDETEVTIYVVGALAQKLLPPLKPKRKYANGRHFVFSGFQQSVTLLGVGSASVDEAIRSIKVAYLELKRQVPDEVPFPSDRICSDNFVVSNPLFITGYDANDKESIPFSKLVDPYGHLTGCLGEGCVHTVENEVQYLEGYENAQGVFKQRVVSPTQFRPGDIVRVGFTISLTHNKRAHGRLELALVLRSLTLIDKTISAANMKALEETVAKGKKRMAVNRGRLVEDNEDQPVSKVRKAMTGLSLRDMDVDVVSSQASGSGSQ</sequence>
<dbReference type="OMA" id="SHMRIRE"/>
<name>D8PYM1_SCHCM</name>
<reference evidence="1 2" key="1">
    <citation type="journal article" date="2010" name="Nat. Biotechnol.">
        <title>Genome sequence of the model mushroom Schizophyllum commune.</title>
        <authorList>
            <person name="Ohm R.A."/>
            <person name="de Jong J.F."/>
            <person name="Lugones L.G."/>
            <person name="Aerts A."/>
            <person name="Kothe E."/>
            <person name="Stajich J.E."/>
            <person name="de Vries R.P."/>
            <person name="Record E."/>
            <person name="Levasseur A."/>
            <person name="Baker S.E."/>
            <person name="Bartholomew K.A."/>
            <person name="Coutinho P.M."/>
            <person name="Erdmann S."/>
            <person name="Fowler T.J."/>
            <person name="Gathman A.C."/>
            <person name="Lombard V."/>
            <person name="Henrissat B."/>
            <person name="Knabe N."/>
            <person name="Kuees U."/>
            <person name="Lilly W.W."/>
            <person name="Lindquist E."/>
            <person name="Lucas S."/>
            <person name="Magnuson J.K."/>
            <person name="Piumi F."/>
            <person name="Raudaskoski M."/>
            <person name="Salamov A."/>
            <person name="Schmutz J."/>
            <person name="Schwarze F.W.M.R."/>
            <person name="vanKuyk P.A."/>
            <person name="Horton J.S."/>
            <person name="Grigoriev I.V."/>
            <person name="Woesten H.A.B."/>
        </authorList>
    </citation>
    <scope>NUCLEOTIDE SEQUENCE [LARGE SCALE GENOMIC DNA]</scope>
    <source>
        <strain evidence="2">H4-8 / FGSC 9210</strain>
    </source>
</reference>
<protein>
    <submittedName>
        <fullName evidence="1">Uncharacterized protein</fullName>
    </submittedName>
</protein>
<dbReference type="GeneID" id="9586180"/>
<dbReference type="Proteomes" id="UP000007431">
    <property type="component" value="Unassembled WGS sequence"/>
</dbReference>
<dbReference type="AlphaFoldDB" id="D8PYM1"/>
<dbReference type="KEGG" id="scm:SCHCO_01093244"/>
<proteinExistence type="predicted"/>
<dbReference type="InParanoid" id="D8PYM1"/>
<organism evidence="2">
    <name type="scientific">Schizophyllum commune (strain H4-8 / FGSC 9210)</name>
    <name type="common">Split gill fungus</name>
    <dbReference type="NCBI Taxonomy" id="578458"/>
    <lineage>
        <taxon>Eukaryota</taxon>
        <taxon>Fungi</taxon>
        <taxon>Dikarya</taxon>
        <taxon>Basidiomycota</taxon>
        <taxon>Agaricomycotina</taxon>
        <taxon>Agaricomycetes</taxon>
        <taxon>Agaricomycetidae</taxon>
        <taxon>Agaricales</taxon>
        <taxon>Schizophyllaceae</taxon>
        <taxon>Schizophyllum</taxon>
    </lineage>
</organism>
<feature type="non-terminal residue" evidence="1">
    <location>
        <position position="326"/>
    </location>
</feature>
<dbReference type="HOGENOM" id="CLU_912627_0_0_1"/>
<evidence type="ECO:0000313" key="1">
    <source>
        <dbReference type="EMBL" id="EFI99285.1"/>
    </source>
</evidence>
<dbReference type="OrthoDB" id="3269456at2759"/>
<evidence type="ECO:0000313" key="2">
    <source>
        <dbReference type="Proteomes" id="UP000007431"/>
    </source>
</evidence>
<dbReference type="EMBL" id="GL377304">
    <property type="protein sequence ID" value="EFI99285.1"/>
    <property type="molecule type" value="Genomic_DNA"/>
</dbReference>
<dbReference type="VEuPathDB" id="FungiDB:SCHCODRAFT_01093244"/>
<keyword evidence="2" id="KW-1185">Reference proteome</keyword>
<gene>
    <name evidence="1" type="ORF">SCHCODRAFT_106428</name>
</gene>
<dbReference type="RefSeq" id="XP_003034188.1">
    <property type="nucleotide sequence ID" value="XM_003034142.1"/>
</dbReference>